<name>A0AAD8EEY1_DIPPU</name>
<reference evidence="1" key="1">
    <citation type="journal article" date="2023" name="IScience">
        <title>Live-bearing cockroach genome reveals convergent evolutionary mechanisms linked to viviparity in insects and beyond.</title>
        <authorList>
            <person name="Fouks B."/>
            <person name="Harrison M.C."/>
            <person name="Mikhailova A.A."/>
            <person name="Marchal E."/>
            <person name="English S."/>
            <person name="Carruthers M."/>
            <person name="Jennings E.C."/>
            <person name="Chiamaka E.L."/>
            <person name="Frigard R.A."/>
            <person name="Pippel M."/>
            <person name="Attardo G.M."/>
            <person name="Benoit J.B."/>
            <person name="Bornberg-Bauer E."/>
            <person name="Tobe S.S."/>
        </authorList>
    </citation>
    <scope>NUCLEOTIDE SEQUENCE</scope>
    <source>
        <strain evidence="1">Stay&amp;Tobe</strain>
    </source>
</reference>
<feature type="non-terminal residue" evidence="1">
    <location>
        <position position="80"/>
    </location>
</feature>
<dbReference type="AlphaFoldDB" id="A0AAD8EEY1"/>
<accession>A0AAD8EEY1</accession>
<gene>
    <name evidence="1" type="ORF">L9F63_019111</name>
</gene>
<comment type="caution">
    <text evidence="1">The sequence shown here is derived from an EMBL/GenBank/DDBJ whole genome shotgun (WGS) entry which is preliminary data.</text>
</comment>
<organism evidence="1 2">
    <name type="scientific">Diploptera punctata</name>
    <name type="common">Pacific beetle cockroach</name>
    <dbReference type="NCBI Taxonomy" id="6984"/>
    <lineage>
        <taxon>Eukaryota</taxon>
        <taxon>Metazoa</taxon>
        <taxon>Ecdysozoa</taxon>
        <taxon>Arthropoda</taxon>
        <taxon>Hexapoda</taxon>
        <taxon>Insecta</taxon>
        <taxon>Pterygota</taxon>
        <taxon>Neoptera</taxon>
        <taxon>Polyneoptera</taxon>
        <taxon>Dictyoptera</taxon>
        <taxon>Blattodea</taxon>
        <taxon>Blaberoidea</taxon>
        <taxon>Blaberidae</taxon>
        <taxon>Diplopterinae</taxon>
        <taxon>Diploptera</taxon>
    </lineage>
</organism>
<dbReference type="EMBL" id="JASPKZ010006444">
    <property type="protein sequence ID" value="KAJ9587369.1"/>
    <property type="molecule type" value="Genomic_DNA"/>
</dbReference>
<keyword evidence="2" id="KW-1185">Reference proteome</keyword>
<evidence type="ECO:0000313" key="1">
    <source>
        <dbReference type="EMBL" id="KAJ9587369.1"/>
    </source>
</evidence>
<protein>
    <submittedName>
        <fullName evidence="1">Uncharacterized protein</fullName>
    </submittedName>
</protein>
<evidence type="ECO:0000313" key="2">
    <source>
        <dbReference type="Proteomes" id="UP001233999"/>
    </source>
</evidence>
<proteinExistence type="predicted"/>
<reference evidence="1" key="2">
    <citation type="submission" date="2023-05" db="EMBL/GenBank/DDBJ databases">
        <authorList>
            <person name="Fouks B."/>
        </authorList>
    </citation>
    <scope>NUCLEOTIDE SEQUENCE</scope>
    <source>
        <strain evidence="1">Stay&amp;Tobe</strain>
        <tissue evidence="1">Testes</tissue>
    </source>
</reference>
<dbReference type="Proteomes" id="UP001233999">
    <property type="component" value="Unassembled WGS sequence"/>
</dbReference>
<sequence length="80" mass="9312">DLQNDSDFAEDDAITETHFLTEEDLSDLENYENMKLLLSAINGIAEIEDKKMFFTNHLELVNEMIENYKIMGWAKGAIRR</sequence>
<feature type="non-terminal residue" evidence="1">
    <location>
        <position position="1"/>
    </location>
</feature>